<name>A0A1F7I8K3_9BACT</name>
<organism evidence="1 2">
    <name type="scientific">Candidatus Roizmanbacteria bacterium RIFCSPHIGHO2_12_FULL_44_10</name>
    <dbReference type="NCBI Taxonomy" id="1802054"/>
    <lineage>
        <taxon>Bacteria</taxon>
        <taxon>Candidatus Roizmaniibacteriota</taxon>
    </lineage>
</organism>
<gene>
    <name evidence="1" type="ORF">A3F34_02970</name>
</gene>
<dbReference type="EMBL" id="MGAE01000014">
    <property type="protein sequence ID" value="OGK39688.1"/>
    <property type="molecule type" value="Genomic_DNA"/>
</dbReference>
<comment type="caution">
    <text evidence="1">The sequence shown here is derived from an EMBL/GenBank/DDBJ whole genome shotgun (WGS) entry which is preliminary data.</text>
</comment>
<sequence>MRIIREINKNHVLRIAMKLVRESKKTVHGTMILKEETRNLSKEYFTLMNKKVSSGLRVKRIGFGTHKDFAIARQQLGYSSVIVRGEFKLCSNTNLAQRMLIADKKKMIFAVYQSKDIKRVFYTENKFIVRGFLSYFDNLFSSL</sequence>
<accession>A0A1F7I8K3</accession>
<evidence type="ECO:0000313" key="2">
    <source>
        <dbReference type="Proteomes" id="UP000179024"/>
    </source>
</evidence>
<dbReference type="AlphaFoldDB" id="A0A1F7I8K3"/>
<evidence type="ECO:0000313" key="1">
    <source>
        <dbReference type="EMBL" id="OGK39688.1"/>
    </source>
</evidence>
<dbReference type="Proteomes" id="UP000179024">
    <property type="component" value="Unassembled WGS sequence"/>
</dbReference>
<reference evidence="1 2" key="1">
    <citation type="journal article" date="2016" name="Nat. Commun.">
        <title>Thousands of microbial genomes shed light on interconnected biogeochemical processes in an aquifer system.</title>
        <authorList>
            <person name="Anantharaman K."/>
            <person name="Brown C.T."/>
            <person name="Hug L.A."/>
            <person name="Sharon I."/>
            <person name="Castelle C.J."/>
            <person name="Probst A.J."/>
            <person name="Thomas B.C."/>
            <person name="Singh A."/>
            <person name="Wilkins M.J."/>
            <person name="Karaoz U."/>
            <person name="Brodie E.L."/>
            <person name="Williams K.H."/>
            <person name="Hubbard S.S."/>
            <person name="Banfield J.F."/>
        </authorList>
    </citation>
    <scope>NUCLEOTIDE SEQUENCE [LARGE SCALE GENOMIC DNA]</scope>
</reference>
<proteinExistence type="predicted"/>
<protein>
    <submittedName>
        <fullName evidence="1">Uncharacterized protein</fullName>
    </submittedName>
</protein>